<evidence type="ECO:0000313" key="2">
    <source>
        <dbReference type="EMBL" id="RGO54841.1"/>
    </source>
</evidence>
<sequence>MAYYITGDCHAHFEKLIWLARFNKKLGKEDVIILLGDVGLNYFGADKDRENKKILADFPNYFLCVHGNHEERPYHIQTYRTQIWRGGEVYYEPEYPNIVFAKDGEIYDFDGKKAIAIGGAYSQDKEYRFLTGLPWFPDEQPNDEVKSRVENKLNEVDWKIDYVFSHTCPLVYRPSQESVINFEKIDLSTEEWMDEIAKKLDYSQWYFGHYHDNIQYMDAQLLYEEIKELGEPDSVQKVGRPRYRVGETVYFTYGKEDAREGYGTVEWIDDYGTLGQEKEVSYDIVGIPCELPGEKTLFKHIRESKIQSIDEMEIVKIEREEG</sequence>
<comment type="caution">
    <text evidence="2">The sequence shown here is derived from an EMBL/GenBank/DDBJ whole genome shotgun (WGS) entry which is preliminary data.</text>
</comment>
<dbReference type="Gene3D" id="3.60.21.10">
    <property type="match status" value="1"/>
</dbReference>
<dbReference type="AlphaFoldDB" id="A0A3E5GWM9"/>
<organism evidence="2 3">
    <name type="scientific">Dorea formicigenerans</name>
    <dbReference type="NCBI Taxonomy" id="39486"/>
    <lineage>
        <taxon>Bacteria</taxon>
        <taxon>Bacillati</taxon>
        <taxon>Bacillota</taxon>
        <taxon>Clostridia</taxon>
        <taxon>Lachnospirales</taxon>
        <taxon>Lachnospiraceae</taxon>
        <taxon>Dorea</taxon>
    </lineage>
</organism>
<keyword evidence="3" id="KW-1185">Reference proteome</keyword>
<name>A0A3E5GWM9_9FIRM</name>
<gene>
    <name evidence="2" type="ORF">DXB12_00665</name>
</gene>
<dbReference type="EMBL" id="QSVQ01000001">
    <property type="protein sequence ID" value="RGO54841.1"/>
    <property type="molecule type" value="Genomic_DNA"/>
</dbReference>
<reference evidence="2 3" key="1">
    <citation type="submission" date="2018-08" db="EMBL/GenBank/DDBJ databases">
        <title>A genome reference for cultivated species of the human gut microbiota.</title>
        <authorList>
            <person name="Zou Y."/>
            <person name="Xue W."/>
            <person name="Luo G."/>
        </authorList>
    </citation>
    <scope>NUCLEOTIDE SEQUENCE [LARGE SCALE GENOMIC DNA]</scope>
    <source>
        <strain evidence="2 3">OM02-12</strain>
    </source>
</reference>
<proteinExistence type="predicted"/>
<dbReference type="InterPro" id="IPR004843">
    <property type="entry name" value="Calcineurin-like_PHP"/>
</dbReference>
<dbReference type="GO" id="GO:0016787">
    <property type="term" value="F:hydrolase activity"/>
    <property type="evidence" value="ECO:0007669"/>
    <property type="project" value="InterPro"/>
</dbReference>
<dbReference type="RefSeq" id="WP_117612683.1">
    <property type="nucleotide sequence ID" value="NZ_QSQM01000001.1"/>
</dbReference>
<feature type="domain" description="Calcineurin-like phosphoesterase" evidence="1">
    <location>
        <begin position="4"/>
        <end position="212"/>
    </location>
</feature>
<dbReference type="CDD" id="cd00838">
    <property type="entry name" value="MPP_superfamily"/>
    <property type="match status" value="1"/>
</dbReference>
<dbReference type="Pfam" id="PF00149">
    <property type="entry name" value="Metallophos"/>
    <property type="match status" value="1"/>
</dbReference>
<dbReference type="Proteomes" id="UP000261055">
    <property type="component" value="Unassembled WGS sequence"/>
</dbReference>
<evidence type="ECO:0000259" key="1">
    <source>
        <dbReference type="Pfam" id="PF00149"/>
    </source>
</evidence>
<protein>
    <recommendedName>
        <fullName evidence="1">Calcineurin-like phosphoesterase domain-containing protein</fullName>
    </recommendedName>
</protein>
<dbReference type="SUPFAM" id="SSF56300">
    <property type="entry name" value="Metallo-dependent phosphatases"/>
    <property type="match status" value="1"/>
</dbReference>
<accession>A0A3E5GWM9</accession>
<evidence type="ECO:0000313" key="3">
    <source>
        <dbReference type="Proteomes" id="UP000261055"/>
    </source>
</evidence>
<dbReference type="InterPro" id="IPR029052">
    <property type="entry name" value="Metallo-depent_PP-like"/>
</dbReference>